<dbReference type="AlphaFoldDB" id="A0A0L8HIM0"/>
<name>A0A0L8HIM0_OCTBM</name>
<gene>
    <name evidence="1" type="ORF">OCBIM_22013632mg</name>
</gene>
<proteinExistence type="predicted"/>
<accession>A0A0L8HIM0</accession>
<organism evidence="1">
    <name type="scientific">Octopus bimaculoides</name>
    <name type="common">California two-spotted octopus</name>
    <dbReference type="NCBI Taxonomy" id="37653"/>
    <lineage>
        <taxon>Eukaryota</taxon>
        <taxon>Metazoa</taxon>
        <taxon>Spiralia</taxon>
        <taxon>Lophotrochozoa</taxon>
        <taxon>Mollusca</taxon>
        <taxon>Cephalopoda</taxon>
        <taxon>Coleoidea</taxon>
        <taxon>Octopodiformes</taxon>
        <taxon>Octopoda</taxon>
        <taxon>Incirrata</taxon>
        <taxon>Octopodidae</taxon>
        <taxon>Octopus</taxon>
    </lineage>
</organism>
<reference evidence="1" key="1">
    <citation type="submission" date="2015-07" db="EMBL/GenBank/DDBJ databases">
        <title>MeaNS - Measles Nucleotide Surveillance Program.</title>
        <authorList>
            <person name="Tran T."/>
            <person name="Druce J."/>
        </authorList>
    </citation>
    <scope>NUCLEOTIDE SEQUENCE</scope>
    <source>
        <strain evidence="1">UCB-OBI-ISO-001</strain>
        <tissue evidence="1">Gonad</tissue>
    </source>
</reference>
<evidence type="ECO:0000313" key="1">
    <source>
        <dbReference type="EMBL" id="KOF89108.1"/>
    </source>
</evidence>
<protein>
    <submittedName>
        <fullName evidence="1">Uncharacterized protein</fullName>
    </submittedName>
</protein>
<sequence length="52" mass="6057">MLPVLNLSRRVPGRRKIGYRTRTTSGTHAYTHLHARFAQTYNTYRCIPTHVS</sequence>
<dbReference type="EMBL" id="KQ418040">
    <property type="protein sequence ID" value="KOF89108.1"/>
    <property type="molecule type" value="Genomic_DNA"/>
</dbReference>